<dbReference type="EMBL" id="BAABRU010000006">
    <property type="protein sequence ID" value="GAA5528060.1"/>
    <property type="molecule type" value="Genomic_DNA"/>
</dbReference>
<evidence type="ECO:0000313" key="1">
    <source>
        <dbReference type="EMBL" id="GAA5528060.1"/>
    </source>
</evidence>
<keyword evidence="2" id="KW-1185">Reference proteome</keyword>
<accession>A0ABP9WY44</accession>
<dbReference type="Proteomes" id="UP001428290">
    <property type="component" value="Unassembled WGS sequence"/>
</dbReference>
<proteinExistence type="predicted"/>
<comment type="caution">
    <text evidence="1">The sequence shown here is derived from an EMBL/GenBank/DDBJ whole genome shotgun (WGS) entry which is preliminary data.</text>
</comment>
<gene>
    <name evidence="1" type="ORF">Hgul01_01856</name>
</gene>
<reference evidence="1 2" key="1">
    <citation type="submission" date="2024-02" db="EMBL/GenBank/DDBJ databases">
        <title>Herpetosiphon gulosus NBRC 112829.</title>
        <authorList>
            <person name="Ichikawa N."/>
            <person name="Katano-Makiyama Y."/>
            <person name="Hidaka K."/>
        </authorList>
    </citation>
    <scope>NUCLEOTIDE SEQUENCE [LARGE SCALE GENOMIC DNA]</scope>
    <source>
        <strain evidence="1 2">NBRC 112829</strain>
    </source>
</reference>
<evidence type="ECO:0000313" key="2">
    <source>
        <dbReference type="Proteomes" id="UP001428290"/>
    </source>
</evidence>
<sequence>MLYCFFPDRNRSSVRVGMITQTIALLVSFLPAMPRIQQRSWSSRYLLAWSPNDEHTSCLGLR</sequence>
<organism evidence="1 2">
    <name type="scientific">Herpetosiphon gulosus</name>
    <dbReference type="NCBI Taxonomy" id="1973496"/>
    <lineage>
        <taxon>Bacteria</taxon>
        <taxon>Bacillati</taxon>
        <taxon>Chloroflexota</taxon>
        <taxon>Chloroflexia</taxon>
        <taxon>Herpetosiphonales</taxon>
        <taxon>Herpetosiphonaceae</taxon>
        <taxon>Herpetosiphon</taxon>
    </lineage>
</organism>
<name>A0ABP9WY44_9CHLR</name>
<protein>
    <submittedName>
        <fullName evidence="1">Uncharacterized protein</fullName>
    </submittedName>
</protein>